<dbReference type="InterPro" id="IPR003593">
    <property type="entry name" value="AAA+_ATPase"/>
</dbReference>
<protein>
    <submittedName>
        <fullName evidence="6">Anchored repeat-type ABC transporter ATP-binding subunit</fullName>
    </submittedName>
</protein>
<feature type="domain" description="ABC transporter" evidence="5">
    <location>
        <begin position="9"/>
        <end position="240"/>
    </location>
</feature>
<gene>
    <name evidence="6" type="ORF">GCM10009808_11220</name>
</gene>
<dbReference type="RefSeq" id="WP_344070270.1">
    <property type="nucleotide sequence ID" value="NZ_BAAAPL010000001.1"/>
</dbReference>
<dbReference type="InterPro" id="IPR003439">
    <property type="entry name" value="ABC_transporter-like_ATP-bd"/>
</dbReference>
<keyword evidence="2" id="KW-0813">Transport</keyword>
<evidence type="ECO:0000259" key="5">
    <source>
        <dbReference type="PROSITE" id="PS50893"/>
    </source>
</evidence>
<dbReference type="EMBL" id="BAAAPL010000001">
    <property type="protein sequence ID" value="GAA1695747.1"/>
    <property type="molecule type" value="Genomic_DNA"/>
</dbReference>
<dbReference type="PANTHER" id="PTHR42734:SF5">
    <property type="entry name" value="IRON TRANSPORT SYSTEM ATP-BINDING PROTEIN HI_0361-RELATED"/>
    <property type="match status" value="1"/>
</dbReference>
<keyword evidence="7" id="KW-1185">Reference proteome</keyword>
<name>A0ABN2HYQ8_9MICO</name>
<evidence type="ECO:0000256" key="2">
    <source>
        <dbReference type="ARBA" id="ARBA00022448"/>
    </source>
</evidence>
<dbReference type="PANTHER" id="PTHR42734">
    <property type="entry name" value="METAL TRANSPORT SYSTEM ATP-BINDING PROTEIN TM_0124-RELATED"/>
    <property type="match status" value="1"/>
</dbReference>
<dbReference type="InterPro" id="IPR017871">
    <property type="entry name" value="ABC_transporter-like_CS"/>
</dbReference>
<evidence type="ECO:0000256" key="3">
    <source>
        <dbReference type="ARBA" id="ARBA00022741"/>
    </source>
</evidence>
<sequence>MSAGADPALDVHEVSVDLGGRRVLSDVSLSVTRGELVALLGPNGAGKTTLLRAILGVQPIATGQVRVEGRATKPGRTAIGYVPQRHEFAWDFPISVAHAVASGLTGRLGVLRWPGRSEWDGVAEALERVRMTDLADRPIGQLSGGQRQRILVARALVLRPALLLLDEPFTGLDMPTQELLSELFAALAHEGRAVLMTTHDLLGAIDVSDRLALLNRTVVAAGPPRELVDNPQLWAQTFGVGENSALLRMVKAAAA</sequence>
<dbReference type="PROSITE" id="PS00211">
    <property type="entry name" value="ABC_TRANSPORTER_1"/>
    <property type="match status" value="1"/>
</dbReference>
<keyword evidence="4 6" id="KW-0067">ATP-binding</keyword>
<evidence type="ECO:0000313" key="7">
    <source>
        <dbReference type="Proteomes" id="UP001501690"/>
    </source>
</evidence>
<organism evidence="6 7">
    <name type="scientific">Microbacterium sediminicola</name>
    <dbReference type="NCBI Taxonomy" id="415210"/>
    <lineage>
        <taxon>Bacteria</taxon>
        <taxon>Bacillati</taxon>
        <taxon>Actinomycetota</taxon>
        <taxon>Actinomycetes</taxon>
        <taxon>Micrococcales</taxon>
        <taxon>Microbacteriaceae</taxon>
        <taxon>Microbacterium</taxon>
    </lineage>
</organism>
<dbReference type="PROSITE" id="PS50893">
    <property type="entry name" value="ABC_TRANSPORTER_2"/>
    <property type="match status" value="1"/>
</dbReference>
<dbReference type="GO" id="GO:0005524">
    <property type="term" value="F:ATP binding"/>
    <property type="evidence" value="ECO:0007669"/>
    <property type="project" value="UniProtKB-KW"/>
</dbReference>
<accession>A0ABN2HYQ8</accession>
<evidence type="ECO:0000256" key="1">
    <source>
        <dbReference type="ARBA" id="ARBA00005417"/>
    </source>
</evidence>
<reference evidence="6 7" key="1">
    <citation type="journal article" date="2019" name="Int. J. Syst. Evol. Microbiol.">
        <title>The Global Catalogue of Microorganisms (GCM) 10K type strain sequencing project: providing services to taxonomists for standard genome sequencing and annotation.</title>
        <authorList>
            <consortium name="The Broad Institute Genomics Platform"/>
            <consortium name="The Broad Institute Genome Sequencing Center for Infectious Disease"/>
            <person name="Wu L."/>
            <person name="Ma J."/>
        </authorList>
    </citation>
    <scope>NUCLEOTIDE SEQUENCE [LARGE SCALE GENOMIC DNA]</scope>
    <source>
        <strain evidence="6 7">JCM 15577</strain>
    </source>
</reference>
<dbReference type="Pfam" id="PF00005">
    <property type="entry name" value="ABC_tran"/>
    <property type="match status" value="1"/>
</dbReference>
<dbReference type="InterPro" id="IPR027417">
    <property type="entry name" value="P-loop_NTPase"/>
</dbReference>
<dbReference type="Gene3D" id="3.40.50.300">
    <property type="entry name" value="P-loop containing nucleotide triphosphate hydrolases"/>
    <property type="match status" value="1"/>
</dbReference>
<keyword evidence="3" id="KW-0547">Nucleotide-binding</keyword>
<dbReference type="SUPFAM" id="SSF52540">
    <property type="entry name" value="P-loop containing nucleoside triphosphate hydrolases"/>
    <property type="match status" value="1"/>
</dbReference>
<comment type="similarity">
    <text evidence="1">Belongs to the ABC transporter superfamily.</text>
</comment>
<comment type="caution">
    <text evidence="6">The sequence shown here is derived from an EMBL/GenBank/DDBJ whole genome shotgun (WGS) entry which is preliminary data.</text>
</comment>
<dbReference type="Proteomes" id="UP001501690">
    <property type="component" value="Unassembled WGS sequence"/>
</dbReference>
<dbReference type="CDD" id="cd03235">
    <property type="entry name" value="ABC_Metallic_Cations"/>
    <property type="match status" value="1"/>
</dbReference>
<dbReference type="InterPro" id="IPR050153">
    <property type="entry name" value="Metal_Ion_Import_ABC"/>
</dbReference>
<dbReference type="NCBIfam" id="TIGR03771">
    <property type="entry name" value="anch_rpt_ABC"/>
    <property type="match status" value="1"/>
</dbReference>
<evidence type="ECO:0000256" key="4">
    <source>
        <dbReference type="ARBA" id="ARBA00022840"/>
    </source>
</evidence>
<proteinExistence type="inferred from homology"/>
<dbReference type="InterPro" id="IPR022508">
    <property type="entry name" value="ABC_trspt_anch-rpt_ATP-bd"/>
</dbReference>
<dbReference type="SMART" id="SM00382">
    <property type="entry name" value="AAA"/>
    <property type="match status" value="1"/>
</dbReference>
<evidence type="ECO:0000313" key="6">
    <source>
        <dbReference type="EMBL" id="GAA1695747.1"/>
    </source>
</evidence>